<organism evidence="2 3">
    <name type="scientific">Phyllostomus discolor</name>
    <name type="common">pale spear-nosed bat</name>
    <dbReference type="NCBI Taxonomy" id="89673"/>
    <lineage>
        <taxon>Eukaryota</taxon>
        <taxon>Metazoa</taxon>
        <taxon>Chordata</taxon>
        <taxon>Craniata</taxon>
        <taxon>Vertebrata</taxon>
        <taxon>Euteleostomi</taxon>
        <taxon>Mammalia</taxon>
        <taxon>Eutheria</taxon>
        <taxon>Laurasiatheria</taxon>
        <taxon>Chiroptera</taxon>
        <taxon>Yangochiroptera</taxon>
        <taxon>Phyllostomidae</taxon>
        <taxon>Phyllostominae</taxon>
        <taxon>Phyllostomus</taxon>
    </lineage>
</organism>
<evidence type="ECO:0000256" key="1">
    <source>
        <dbReference type="SAM" id="MobiDB-lite"/>
    </source>
</evidence>
<dbReference type="AlphaFoldDB" id="A0A833YM34"/>
<evidence type="ECO:0000313" key="3">
    <source>
        <dbReference type="Proteomes" id="UP000664940"/>
    </source>
</evidence>
<feature type="compositionally biased region" description="Basic residues" evidence="1">
    <location>
        <begin position="1"/>
        <end position="11"/>
    </location>
</feature>
<dbReference type="EMBL" id="JABVXQ010000014">
    <property type="protein sequence ID" value="KAF6076727.1"/>
    <property type="molecule type" value="Genomic_DNA"/>
</dbReference>
<protein>
    <submittedName>
        <fullName evidence="2">Uncharacterized protein</fullName>
    </submittedName>
</protein>
<feature type="region of interest" description="Disordered" evidence="1">
    <location>
        <begin position="1"/>
        <end position="28"/>
    </location>
</feature>
<gene>
    <name evidence="2" type="ORF">HJG60_001693</name>
</gene>
<sequence length="38" mass="4561">MQSTQKNHHLLQKTSMRPRGGAQRELGERRYILQEIRI</sequence>
<proteinExistence type="predicted"/>
<dbReference type="Proteomes" id="UP000664940">
    <property type="component" value="Unassembled WGS sequence"/>
</dbReference>
<name>A0A833YM34_9CHIR</name>
<accession>A0A833YM34</accession>
<reference evidence="2 3" key="1">
    <citation type="journal article" date="2020" name="Nature">
        <title>Six reference-quality genomes reveal evolution of bat adaptations.</title>
        <authorList>
            <person name="Jebb D."/>
            <person name="Huang Z."/>
            <person name="Pippel M."/>
            <person name="Hughes G.M."/>
            <person name="Lavrichenko K."/>
            <person name="Devanna P."/>
            <person name="Winkler S."/>
            <person name="Jermiin L.S."/>
            <person name="Skirmuntt E.C."/>
            <person name="Katzourakis A."/>
            <person name="Burkitt-Gray L."/>
            <person name="Ray D.A."/>
            <person name="Sullivan K.A.M."/>
            <person name="Roscito J.G."/>
            <person name="Kirilenko B.M."/>
            <person name="Davalos L.M."/>
            <person name="Corthals A.P."/>
            <person name="Power M.L."/>
            <person name="Jones G."/>
            <person name="Ransome R.D."/>
            <person name="Dechmann D.K.N."/>
            <person name="Locatelli A.G."/>
            <person name="Puechmaille S.J."/>
            <person name="Fedrigo O."/>
            <person name="Jarvis E.D."/>
            <person name="Hiller M."/>
            <person name="Vernes S.C."/>
            <person name="Myers E.W."/>
            <person name="Teeling E.C."/>
        </authorList>
    </citation>
    <scope>NUCLEOTIDE SEQUENCE [LARGE SCALE GENOMIC DNA]</scope>
    <source>
        <strain evidence="2">Bat1K_MPI-CBG_1</strain>
    </source>
</reference>
<comment type="caution">
    <text evidence="2">The sequence shown here is derived from an EMBL/GenBank/DDBJ whole genome shotgun (WGS) entry which is preliminary data.</text>
</comment>
<evidence type="ECO:0000313" key="2">
    <source>
        <dbReference type="EMBL" id="KAF6076727.1"/>
    </source>
</evidence>